<keyword evidence="3" id="KW-0238">DNA-binding</keyword>
<comment type="caution">
    <text evidence="8">The sequence shown here is derived from an EMBL/GenBank/DDBJ whole genome shotgun (WGS) entry which is preliminary data.</text>
</comment>
<dbReference type="PANTHER" id="PTHR46408">
    <property type="entry name" value="BASIC LEUCINE ZIPPER 63"/>
    <property type="match status" value="1"/>
</dbReference>
<evidence type="ECO:0000313" key="9">
    <source>
        <dbReference type="Proteomes" id="UP000636709"/>
    </source>
</evidence>
<dbReference type="AlphaFoldDB" id="A0A835E422"/>
<reference evidence="8" key="1">
    <citation type="submission" date="2020-07" db="EMBL/GenBank/DDBJ databases">
        <title>Genome sequence and genetic diversity analysis of an under-domesticated orphan crop, white fonio (Digitaria exilis).</title>
        <authorList>
            <person name="Bennetzen J.L."/>
            <person name="Chen S."/>
            <person name="Ma X."/>
            <person name="Wang X."/>
            <person name="Yssel A.E.J."/>
            <person name="Chaluvadi S.R."/>
            <person name="Johnson M."/>
            <person name="Gangashetty P."/>
            <person name="Hamidou F."/>
            <person name="Sanogo M.D."/>
            <person name="Zwaenepoel A."/>
            <person name="Wallace J."/>
            <person name="Van De Peer Y."/>
            <person name="Van Deynze A."/>
        </authorList>
    </citation>
    <scope>NUCLEOTIDE SEQUENCE</scope>
    <source>
        <tissue evidence="8">Leaves</tissue>
    </source>
</reference>
<dbReference type="GO" id="GO:0005634">
    <property type="term" value="C:nucleus"/>
    <property type="evidence" value="ECO:0007669"/>
    <property type="project" value="UniProtKB-SubCell"/>
</dbReference>
<feature type="domain" description="Basic leucine-zipper C-terminal" evidence="7">
    <location>
        <begin position="291"/>
        <end position="409"/>
    </location>
</feature>
<comment type="subcellular location">
    <subcellularLocation>
        <location evidence="1">Nucleus</location>
    </subcellularLocation>
</comment>
<keyword evidence="2" id="KW-0805">Transcription regulation</keyword>
<evidence type="ECO:0000256" key="5">
    <source>
        <dbReference type="ARBA" id="ARBA00023242"/>
    </source>
</evidence>
<keyword evidence="9" id="KW-1185">Reference proteome</keyword>
<organism evidence="8 9">
    <name type="scientific">Digitaria exilis</name>
    <dbReference type="NCBI Taxonomy" id="1010633"/>
    <lineage>
        <taxon>Eukaryota</taxon>
        <taxon>Viridiplantae</taxon>
        <taxon>Streptophyta</taxon>
        <taxon>Embryophyta</taxon>
        <taxon>Tracheophyta</taxon>
        <taxon>Spermatophyta</taxon>
        <taxon>Magnoliopsida</taxon>
        <taxon>Liliopsida</taxon>
        <taxon>Poales</taxon>
        <taxon>Poaceae</taxon>
        <taxon>PACMAD clade</taxon>
        <taxon>Panicoideae</taxon>
        <taxon>Panicodae</taxon>
        <taxon>Paniceae</taxon>
        <taxon>Anthephorinae</taxon>
        <taxon>Digitaria</taxon>
    </lineage>
</organism>
<name>A0A835E422_9POAL</name>
<keyword evidence="4" id="KW-0804">Transcription</keyword>
<sequence length="416" mass="42730">MERVFSVEEIPNPYWAPPQPQAPAAGAVAAPGGGGGGAGNVEGAMNRCSSEWYLQKFLEEAVLDSPGPVAGVGRGGGGGGGGVEAAERKPLGVAAAAAGTSSAAVDPVEYNAMLKQKLEKDLAAVAMWRASGVTPPERPAAASSLPNVDVSHAGPVNPIGVNCDELIVNYDAPCYVDEALTAVSLGHDHTVLCKGNGIPVQNKLAGAPVGGSAPQVVQNADILVKQATSSSSREQSDDDDMEGEAETTGNGNPVAQLRVENSSLLRRLADVNQKFNEAAVDNRVLKADVETLRAKVKMAEDSVKRVTGMNALFPAVSDMSSLSMPFNGSPSDSTSDAAVPIQDDPNSYFASPSEIGGNNGYMPEIAPSAQENDDFVNATLAAAGKMSRTDSLQRVASLEHLQKRMCGGPASSGSTC</sequence>
<gene>
    <name evidence="8" type="ORF">HU200_058485</name>
</gene>
<evidence type="ECO:0000313" key="8">
    <source>
        <dbReference type="EMBL" id="KAF8659454.1"/>
    </source>
</evidence>
<dbReference type="InterPro" id="IPR020983">
    <property type="entry name" value="Basic_leucine-zipper_C"/>
</dbReference>
<evidence type="ECO:0000256" key="2">
    <source>
        <dbReference type="ARBA" id="ARBA00023015"/>
    </source>
</evidence>
<evidence type="ECO:0000256" key="4">
    <source>
        <dbReference type="ARBA" id="ARBA00023163"/>
    </source>
</evidence>
<dbReference type="GO" id="GO:0003677">
    <property type="term" value="F:DNA binding"/>
    <property type="evidence" value="ECO:0007669"/>
    <property type="project" value="UniProtKB-KW"/>
</dbReference>
<dbReference type="Pfam" id="PF12498">
    <property type="entry name" value="bZIP_C"/>
    <property type="match status" value="1"/>
</dbReference>
<evidence type="ECO:0000259" key="7">
    <source>
        <dbReference type="Pfam" id="PF12498"/>
    </source>
</evidence>
<keyword evidence="5" id="KW-0539">Nucleus</keyword>
<evidence type="ECO:0000256" key="3">
    <source>
        <dbReference type="ARBA" id="ARBA00023125"/>
    </source>
</evidence>
<dbReference type="EMBL" id="JACEFO010002460">
    <property type="protein sequence ID" value="KAF8659454.1"/>
    <property type="molecule type" value="Genomic_DNA"/>
</dbReference>
<proteinExistence type="predicted"/>
<feature type="compositionally biased region" description="Polar residues" evidence="6">
    <location>
        <begin position="247"/>
        <end position="256"/>
    </location>
</feature>
<feature type="compositionally biased region" description="Acidic residues" evidence="6">
    <location>
        <begin position="236"/>
        <end position="245"/>
    </location>
</feature>
<feature type="region of interest" description="Disordered" evidence="6">
    <location>
        <begin position="226"/>
        <end position="256"/>
    </location>
</feature>
<evidence type="ECO:0000256" key="6">
    <source>
        <dbReference type="SAM" id="MobiDB-lite"/>
    </source>
</evidence>
<dbReference type="PANTHER" id="PTHR46408:SF10">
    <property type="entry name" value="BASIC LEUCINE ZIPPER 63"/>
    <property type="match status" value="1"/>
</dbReference>
<protein>
    <recommendedName>
        <fullName evidence="7">Basic leucine-zipper C-terminal domain-containing protein</fullName>
    </recommendedName>
</protein>
<accession>A0A835E422</accession>
<dbReference type="Proteomes" id="UP000636709">
    <property type="component" value="Unassembled WGS sequence"/>
</dbReference>
<dbReference type="OrthoDB" id="664875at2759"/>
<evidence type="ECO:0000256" key="1">
    <source>
        <dbReference type="ARBA" id="ARBA00004123"/>
    </source>
</evidence>